<dbReference type="InterPro" id="IPR036005">
    <property type="entry name" value="Creatinase/aminopeptidase-like"/>
</dbReference>
<sequence>MRQHAKPGVTESYLLSLLNQYNMEHGGEYQETRCLASGHRTNPWFTEAWAKIIEADEMFVFDSDHIGPNGSYRS</sequence>
<gene>
    <name evidence="1" type="ORF">SAMN05421548_12510</name>
</gene>
<name>A0A1G6XE40_9BURK</name>
<organism evidence="1 2">
    <name type="scientific">Paraburkholderia lycopersici</name>
    <dbReference type="NCBI Taxonomy" id="416944"/>
    <lineage>
        <taxon>Bacteria</taxon>
        <taxon>Pseudomonadati</taxon>
        <taxon>Pseudomonadota</taxon>
        <taxon>Betaproteobacteria</taxon>
        <taxon>Burkholderiales</taxon>
        <taxon>Burkholderiaceae</taxon>
        <taxon>Paraburkholderia</taxon>
    </lineage>
</organism>
<dbReference type="SUPFAM" id="SSF55920">
    <property type="entry name" value="Creatinase/aminopeptidase"/>
    <property type="match status" value="1"/>
</dbReference>
<protein>
    <submittedName>
        <fullName evidence="1">Uncharacterized protein</fullName>
    </submittedName>
</protein>
<proteinExistence type="predicted"/>
<dbReference type="Proteomes" id="UP000198908">
    <property type="component" value="Unassembled WGS sequence"/>
</dbReference>
<dbReference type="EMBL" id="FMYQ01000025">
    <property type="protein sequence ID" value="SDD76438.1"/>
    <property type="molecule type" value="Genomic_DNA"/>
</dbReference>
<evidence type="ECO:0000313" key="2">
    <source>
        <dbReference type="Proteomes" id="UP000198908"/>
    </source>
</evidence>
<keyword evidence="2" id="KW-1185">Reference proteome</keyword>
<dbReference type="STRING" id="416944.SAMN05421548_12510"/>
<dbReference type="AlphaFoldDB" id="A0A1G6XE40"/>
<reference evidence="2" key="1">
    <citation type="submission" date="2016-09" db="EMBL/GenBank/DDBJ databases">
        <authorList>
            <person name="Varghese N."/>
            <person name="Submissions S."/>
        </authorList>
    </citation>
    <scope>NUCLEOTIDE SEQUENCE [LARGE SCALE GENOMIC DNA]</scope>
    <source>
        <strain evidence="2">TNe-862</strain>
    </source>
</reference>
<accession>A0A1G6XE40</accession>
<evidence type="ECO:0000313" key="1">
    <source>
        <dbReference type="EMBL" id="SDD76438.1"/>
    </source>
</evidence>